<dbReference type="PANTHER" id="PTHR10146:SF14">
    <property type="entry name" value="PYRIDOXAL PHOSPHATE HOMEOSTASIS PROTEIN"/>
    <property type="match status" value="1"/>
</dbReference>
<reference evidence="6" key="1">
    <citation type="submission" date="2023-07" db="EMBL/GenBank/DDBJ databases">
        <authorList>
            <consortium name="AG Swart"/>
            <person name="Singh M."/>
            <person name="Singh A."/>
            <person name="Seah K."/>
            <person name="Emmerich C."/>
        </authorList>
    </citation>
    <scope>NUCLEOTIDE SEQUENCE</scope>
    <source>
        <strain evidence="6">DP1</strain>
    </source>
</reference>
<dbReference type="EMBL" id="CAMPGE010020690">
    <property type="protein sequence ID" value="CAI2378909.1"/>
    <property type="molecule type" value="Genomic_DNA"/>
</dbReference>
<sequence length="257" mass="28740">MFTRLQKLYQPQLISKNLSLYRSFCTASSHSTVVTNLIKIQSDVQKAVDFSTKSPLAKVLPVTKRIDPELVREAYAHGERHFGENYFQSLRDRAADFPSDIKWHFIGHLQSNKANGLLKIPNLHVVETVDNTKLAKKLNKACESNERTLNIFLQVNSSGEVSKSGLPPSEVLNAAEIVIHECTSLNLKGLMSIGKIGDKKGFELMYKLKTDLCEKYDIDPDKFELSIGTSADFEDAIIHGGATEVRVGTQIFGERKN</sequence>
<comment type="function">
    <text evidence="2">Pyridoxal 5'-phosphate (PLP)-binding protein, which may be involved in intracellular homeostatic regulation of pyridoxal 5'-phosphate (PLP), the active form of vitamin B6.</text>
</comment>
<feature type="domain" description="Alanine racemase N-terminal" evidence="5">
    <location>
        <begin position="55"/>
        <end position="255"/>
    </location>
</feature>
<evidence type="ECO:0000256" key="1">
    <source>
        <dbReference type="ARBA" id="ARBA00022898"/>
    </source>
</evidence>
<proteinExistence type="inferred from homology"/>
<keyword evidence="1 2" id="KW-0663">Pyridoxal phosphate</keyword>
<dbReference type="Gene3D" id="3.20.20.10">
    <property type="entry name" value="Alanine racemase"/>
    <property type="match status" value="1"/>
</dbReference>
<feature type="modified residue" description="N6-(pyridoxal phosphate)lysine" evidence="2 3">
    <location>
        <position position="64"/>
    </location>
</feature>
<gene>
    <name evidence="6" type="ORF">ECRASSUSDP1_LOCUS20309</name>
</gene>
<dbReference type="PIRSF" id="PIRSF004848">
    <property type="entry name" value="YBL036c_PLPDEIII"/>
    <property type="match status" value="1"/>
</dbReference>
<keyword evidence="7" id="KW-1185">Reference proteome</keyword>
<name>A0AAD1XU33_EUPCR</name>
<dbReference type="Pfam" id="PF01168">
    <property type="entry name" value="Ala_racemase_N"/>
    <property type="match status" value="1"/>
</dbReference>
<dbReference type="InterPro" id="IPR029066">
    <property type="entry name" value="PLP-binding_barrel"/>
</dbReference>
<dbReference type="SUPFAM" id="SSF51419">
    <property type="entry name" value="PLP-binding barrel"/>
    <property type="match status" value="1"/>
</dbReference>
<evidence type="ECO:0000256" key="4">
    <source>
        <dbReference type="RuleBase" id="RU004514"/>
    </source>
</evidence>
<dbReference type="PROSITE" id="PS01211">
    <property type="entry name" value="UPF0001"/>
    <property type="match status" value="1"/>
</dbReference>
<comment type="similarity">
    <text evidence="2 4">Belongs to the pyridoxal phosphate-binding protein YggS/PROSC family.</text>
</comment>
<organism evidence="6 7">
    <name type="scientific">Euplotes crassus</name>
    <dbReference type="NCBI Taxonomy" id="5936"/>
    <lineage>
        <taxon>Eukaryota</taxon>
        <taxon>Sar</taxon>
        <taxon>Alveolata</taxon>
        <taxon>Ciliophora</taxon>
        <taxon>Intramacronucleata</taxon>
        <taxon>Spirotrichea</taxon>
        <taxon>Hypotrichia</taxon>
        <taxon>Euplotida</taxon>
        <taxon>Euplotidae</taxon>
        <taxon>Moneuplotes</taxon>
    </lineage>
</organism>
<dbReference type="PANTHER" id="PTHR10146">
    <property type="entry name" value="PROLINE SYNTHETASE CO-TRANSCRIBED BACTERIAL HOMOLOG PROTEIN"/>
    <property type="match status" value="1"/>
</dbReference>
<dbReference type="AlphaFoldDB" id="A0AAD1XU33"/>
<comment type="cofactor">
    <cofactor evidence="3">
        <name>pyridoxal 5'-phosphate</name>
        <dbReference type="ChEBI" id="CHEBI:597326"/>
    </cofactor>
</comment>
<dbReference type="GO" id="GO:0030170">
    <property type="term" value="F:pyridoxal phosphate binding"/>
    <property type="evidence" value="ECO:0007669"/>
    <property type="project" value="UniProtKB-UniRule"/>
</dbReference>
<evidence type="ECO:0000256" key="3">
    <source>
        <dbReference type="PIRSR" id="PIRSR004848-1"/>
    </source>
</evidence>
<evidence type="ECO:0000313" key="6">
    <source>
        <dbReference type="EMBL" id="CAI2378909.1"/>
    </source>
</evidence>
<evidence type="ECO:0000256" key="2">
    <source>
        <dbReference type="HAMAP-Rule" id="MF_03225"/>
    </source>
</evidence>
<accession>A0AAD1XU33</accession>
<dbReference type="InterPro" id="IPR001608">
    <property type="entry name" value="Ala_racemase_N"/>
</dbReference>
<protein>
    <recommendedName>
        <fullName evidence="2">Pyridoxal phosphate homeostasis protein</fullName>
        <shortName evidence="2">PLP homeostasis protein</shortName>
    </recommendedName>
</protein>
<dbReference type="FunFam" id="3.20.20.10:FF:000018">
    <property type="entry name" value="Pyridoxal phosphate homeostasis protein"/>
    <property type="match status" value="1"/>
</dbReference>
<dbReference type="Proteomes" id="UP001295684">
    <property type="component" value="Unassembled WGS sequence"/>
</dbReference>
<evidence type="ECO:0000313" key="7">
    <source>
        <dbReference type="Proteomes" id="UP001295684"/>
    </source>
</evidence>
<comment type="caution">
    <text evidence="6">The sequence shown here is derived from an EMBL/GenBank/DDBJ whole genome shotgun (WGS) entry which is preliminary data.</text>
</comment>
<dbReference type="InterPro" id="IPR011078">
    <property type="entry name" value="PyrdxlP_homeostasis"/>
</dbReference>
<dbReference type="HAMAP" id="MF_02087">
    <property type="entry name" value="PLP_homeostasis"/>
    <property type="match status" value="1"/>
</dbReference>
<evidence type="ECO:0000259" key="5">
    <source>
        <dbReference type="Pfam" id="PF01168"/>
    </source>
</evidence>
<dbReference type="NCBIfam" id="TIGR00044">
    <property type="entry name" value="YggS family pyridoxal phosphate-dependent enzyme"/>
    <property type="match status" value="1"/>
</dbReference>